<evidence type="ECO:0000313" key="4">
    <source>
        <dbReference type="Proteomes" id="UP000308292"/>
    </source>
</evidence>
<dbReference type="Pfam" id="PF03524">
    <property type="entry name" value="CagX"/>
    <property type="match status" value="1"/>
</dbReference>
<dbReference type="InterPro" id="IPR038161">
    <property type="entry name" value="VirB9/CagX/TrbG_C_sf"/>
</dbReference>
<evidence type="ECO:0000313" key="3">
    <source>
        <dbReference type="EMBL" id="SPD97780.1"/>
    </source>
</evidence>
<gene>
    <name evidence="3" type="primary">plix9</name>
    <name evidence="3" type="ORF">RCS29_PII0025</name>
</gene>
<evidence type="ECO:0000256" key="2">
    <source>
        <dbReference type="ARBA" id="ARBA00022729"/>
    </source>
</evidence>
<comment type="similarity">
    <text evidence="1">Belongs to the TrbG/VirB9 family.</text>
</comment>
<geneLocation type="plasmid" evidence="4">
    <name>rcs29_pii</name>
</geneLocation>
<accession>A0A2I6JMG2</accession>
<dbReference type="InterPro" id="IPR033645">
    <property type="entry name" value="VirB9/CagX/TrbG_C"/>
</dbReference>
<organism evidence="3 4">
    <name type="scientific">Escherichia coli</name>
    <dbReference type="NCBI Taxonomy" id="562"/>
    <lineage>
        <taxon>Bacteria</taxon>
        <taxon>Pseudomonadati</taxon>
        <taxon>Pseudomonadota</taxon>
        <taxon>Gammaproteobacteria</taxon>
        <taxon>Enterobacterales</taxon>
        <taxon>Enterobacteriaceae</taxon>
        <taxon>Escherichia</taxon>
    </lineage>
</organism>
<dbReference type="Proteomes" id="UP000308292">
    <property type="component" value="Plasmid RCS29_pII"/>
</dbReference>
<keyword evidence="2" id="KW-0732">Signal</keyword>
<dbReference type="CDD" id="cd06911">
    <property type="entry name" value="VirB9_CagX_TrbG"/>
    <property type="match status" value="1"/>
</dbReference>
<dbReference type="Gene3D" id="2.60.40.2500">
    <property type="match status" value="1"/>
</dbReference>
<proteinExistence type="inferred from homology"/>
<name>A0A2I6JMG2_ECOLX</name>
<dbReference type="EMBL" id="LT985239">
    <property type="protein sequence ID" value="SPD97780.1"/>
    <property type="molecule type" value="Genomic_DNA"/>
</dbReference>
<evidence type="ECO:0000256" key="1">
    <source>
        <dbReference type="ARBA" id="ARBA00006135"/>
    </source>
</evidence>
<protein>
    <submittedName>
        <fullName evidence="3">Conjugal transfer protein Pilx9</fullName>
    </submittedName>
</protein>
<dbReference type="AlphaFoldDB" id="A0A2I6JMG2"/>
<dbReference type="RefSeq" id="WP_001082408.1">
    <property type="nucleotide sequence ID" value="NZ_BFNT01000078.1"/>
</dbReference>
<reference evidence="4" key="1">
    <citation type="submission" date="2018-02" db="EMBL/GenBank/DDBJ databases">
        <authorList>
            <person name="Cea G.-C."/>
            <person name="William W."/>
        </authorList>
    </citation>
    <scope>NUCLEOTIDE SEQUENCE [LARGE SCALE GENOMIC DNA]</scope>
    <source>
        <strain evidence="4">692</strain>
        <plasmid evidence="4">rcs29_pii</plasmid>
    </source>
</reference>
<dbReference type="InterPro" id="IPR010258">
    <property type="entry name" value="Conjugal_tfr_TrbG/VirB9/CagX"/>
</dbReference>
<sequence>MNRVAIIGGLLLFSAQVNSAVTPQGSRYDSRMQTVSYNAANTTVITAGVGYLSTLLFDDEETVLDARPGMEKGWNIQKDANRVYIRAVPVTQPVMDEEGKQVSQVFEPNAKDWPTNLFVVTTKRYYSIDLRVVDASAPQDKVSYVVSYRYPQDEREKSSRMELARLQELKQQQENKRIAKALDDAQAPRNWLFSMSIGKDSNMIKPDFAYDDGRFTYIGFSPIKKIPAVMLYSNGKEIATSPGIKQIGNFKTLVVDKTNPAFVLRYGNAVIGLVNQGYGKVTVKDGSTVSPDVERVEVNDGK</sequence>
<keyword evidence="3" id="KW-0614">Plasmid</keyword>